<feature type="domain" description="Carboxymuconolactone decarboxylase-like" evidence="1">
    <location>
        <begin position="31"/>
        <end position="105"/>
    </location>
</feature>
<evidence type="ECO:0000313" key="3">
    <source>
        <dbReference type="Proteomes" id="UP001247307"/>
    </source>
</evidence>
<dbReference type="Pfam" id="PF02627">
    <property type="entry name" value="CMD"/>
    <property type="match status" value="1"/>
</dbReference>
<dbReference type="Gene3D" id="1.20.1290.10">
    <property type="entry name" value="AhpD-like"/>
    <property type="match status" value="1"/>
</dbReference>
<dbReference type="GO" id="GO:0051920">
    <property type="term" value="F:peroxiredoxin activity"/>
    <property type="evidence" value="ECO:0007669"/>
    <property type="project" value="InterPro"/>
</dbReference>
<dbReference type="AlphaFoldDB" id="A0AAE3YEX1"/>
<sequence length="165" mass="17678">MSQPSSPGALSYYLDKSNPAAWKAIGALSKAAGDDARAAGLSPELVELVCLRVSQINGCAYCLHVHTKKAIAAGVSDQRRALLAAWEESDLYSDVEKAALRLAEAVTTLHPAEDRDFAQIFGYSFLTPQQYGAVQWLAITMNATNRISILSHHPVPAESYGGSES</sequence>
<dbReference type="InterPro" id="IPR003779">
    <property type="entry name" value="CMD-like"/>
</dbReference>
<proteinExistence type="predicted"/>
<dbReference type="Proteomes" id="UP001247307">
    <property type="component" value="Unassembled WGS sequence"/>
</dbReference>
<dbReference type="SUPFAM" id="SSF69118">
    <property type="entry name" value="AhpD-like"/>
    <property type="match status" value="1"/>
</dbReference>
<gene>
    <name evidence="2" type="ORF">J2S35_000900</name>
</gene>
<accession>A0AAE3YEX1</accession>
<protein>
    <submittedName>
        <fullName evidence="2">AhpD family alkylhydroperoxidase</fullName>
    </submittedName>
</protein>
<dbReference type="EMBL" id="JAVDUI010000001">
    <property type="protein sequence ID" value="MDR6891960.1"/>
    <property type="molecule type" value="Genomic_DNA"/>
</dbReference>
<dbReference type="NCBIfam" id="TIGR00778">
    <property type="entry name" value="ahpD_dom"/>
    <property type="match status" value="1"/>
</dbReference>
<organism evidence="2 3">
    <name type="scientific">Falsarthrobacter nasiphocae</name>
    <dbReference type="NCBI Taxonomy" id="189863"/>
    <lineage>
        <taxon>Bacteria</taxon>
        <taxon>Bacillati</taxon>
        <taxon>Actinomycetota</taxon>
        <taxon>Actinomycetes</taxon>
        <taxon>Micrococcales</taxon>
        <taxon>Micrococcaceae</taxon>
        <taxon>Falsarthrobacter</taxon>
    </lineage>
</organism>
<dbReference type="PANTHER" id="PTHR35446">
    <property type="entry name" value="SI:CH211-175M2.5"/>
    <property type="match status" value="1"/>
</dbReference>
<evidence type="ECO:0000313" key="2">
    <source>
        <dbReference type="EMBL" id="MDR6891960.1"/>
    </source>
</evidence>
<dbReference type="InterPro" id="IPR004675">
    <property type="entry name" value="AhpD_core"/>
</dbReference>
<dbReference type="RefSeq" id="WP_309850314.1">
    <property type="nucleotide sequence ID" value="NZ_BAAAIU010000023.1"/>
</dbReference>
<dbReference type="InterPro" id="IPR029032">
    <property type="entry name" value="AhpD-like"/>
</dbReference>
<dbReference type="PANTHER" id="PTHR35446:SF2">
    <property type="entry name" value="CARBOXYMUCONOLACTONE DECARBOXYLASE-LIKE DOMAIN-CONTAINING PROTEIN"/>
    <property type="match status" value="1"/>
</dbReference>
<reference evidence="2" key="1">
    <citation type="submission" date="2023-07" db="EMBL/GenBank/DDBJ databases">
        <title>Sequencing the genomes of 1000 actinobacteria strains.</title>
        <authorList>
            <person name="Klenk H.-P."/>
        </authorList>
    </citation>
    <scope>NUCLEOTIDE SEQUENCE</scope>
    <source>
        <strain evidence="2">DSM 13988</strain>
    </source>
</reference>
<evidence type="ECO:0000259" key="1">
    <source>
        <dbReference type="Pfam" id="PF02627"/>
    </source>
</evidence>
<name>A0AAE3YEX1_9MICC</name>
<keyword evidence="3" id="KW-1185">Reference proteome</keyword>
<comment type="caution">
    <text evidence="2">The sequence shown here is derived from an EMBL/GenBank/DDBJ whole genome shotgun (WGS) entry which is preliminary data.</text>
</comment>